<evidence type="ECO:0000313" key="2">
    <source>
        <dbReference type="EMBL" id="TFY80598.1"/>
    </source>
</evidence>
<keyword evidence="3" id="KW-1185">Reference proteome</keyword>
<gene>
    <name evidence="2" type="ORF">EWM64_g3417</name>
</gene>
<reference evidence="2 3" key="1">
    <citation type="submission" date="2019-02" db="EMBL/GenBank/DDBJ databases">
        <title>Genome sequencing of the rare red list fungi Hericium alpestre (H. flagellum).</title>
        <authorList>
            <person name="Buettner E."/>
            <person name="Kellner H."/>
        </authorList>
    </citation>
    <scope>NUCLEOTIDE SEQUENCE [LARGE SCALE GENOMIC DNA]</scope>
    <source>
        <strain evidence="2 3">DSM 108284</strain>
    </source>
</reference>
<proteinExistence type="predicted"/>
<dbReference type="Proteomes" id="UP000298061">
    <property type="component" value="Unassembled WGS sequence"/>
</dbReference>
<dbReference type="OrthoDB" id="3202607at2759"/>
<accession>A0A4Z0A4J4</accession>
<feature type="compositionally biased region" description="Low complexity" evidence="1">
    <location>
        <begin position="152"/>
        <end position="195"/>
    </location>
</feature>
<protein>
    <submittedName>
        <fullName evidence="2">Uncharacterized protein</fullName>
    </submittedName>
</protein>
<feature type="region of interest" description="Disordered" evidence="1">
    <location>
        <begin position="150"/>
        <end position="232"/>
    </location>
</feature>
<feature type="compositionally biased region" description="Low complexity" evidence="1">
    <location>
        <begin position="90"/>
        <end position="99"/>
    </location>
</feature>
<evidence type="ECO:0000313" key="3">
    <source>
        <dbReference type="Proteomes" id="UP000298061"/>
    </source>
</evidence>
<evidence type="ECO:0000256" key="1">
    <source>
        <dbReference type="SAM" id="MobiDB-lite"/>
    </source>
</evidence>
<comment type="caution">
    <text evidence="2">The sequence shown here is derived from an EMBL/GenBank/DDBJ whole genome shotgun (WGS) entry which is preliminary data.</text>
</comment>
<dbReference type="EMBL" id="SFCI01000316">
    <property type="protein sequence ID" value="TFY80598.1"/>
    <property type="molecule type" value="Genomic_DNA"/>
</dbReference>
<dbReference type="STRING" id="135208.A0A4Z0A4J4"/>
<name>A0A4Z0A4J4_9AGAM</name>
<feature type="compositionally biased region" description="Basic residues" evidence="1">
    <location>
        <begin position="196"/>
        <end position="220"/>
    </location>
</feature>
<dbReference type="AlphaFoldDB" id="A0A4Z0A4J4"/>
<dbReference type="Gene3D" id="3.60.130.30">
    <property type="match status" value="1"/>
</dbReference>
<feature type="region of interest" description="Disordered" evidence="1">
    <location>
        <begin position="74"/>
        <end position="101"/>
    </location>
</feature>
<sequence>MTPRSPHKAAAVPAMQPCVAPFEPDSERVGIPALPAYAPSVSTCFGQLLGLRWEAAAAQRTLLSPPRACSGLSSPAGAEALSPIPRTSRPPADSFASADPAPPAATEEFYLGMPPAMAVLRTQVDFGALLGRALDAEATQMRAYFSGRGDTVAVSPGSSSPGAAPASPVAAPASPVDARNSAAGGTTATAATLGKKSTKGKKGKTGRLNRGKRKTERRRGQRAEERKTRSPFAFKLKARMAQRHGAPETIRVEYQARNFPANQNAYTAKPQIPVSEAPFSLQGLLDIGFEVVPWDGKETASLLDLIDCGIGNLAGQPQDPGWQSVADDAAKAFEQARLDSGLKPGQGKEGKRGHFVALAAGVTHSPQSNKQGPRYRDNSEKEQEIIDRLVATPSIQRIATFGSQSLAYYAPKVYQHYTQNLKPIYEDYGFDLLFQDSVFPSANFNLGPDTACCVHVDCQNCPYGFCSITALGNYDPKKGGHLILWDLRLVIEFPPGSTILIPSACLRHGNTTIQPGERRYSFTQYCPGPLIQWRRCGYRNVCDLTPAEILAIDGPKGAHREECQKLLSKYHELPADQQLVFGSQ</sequence>
<organism evidence="2 3">
    <name type="scientific">Hericium alpestre</name>
    <dbReference type="NCBI Taxonomy" id="135208"/>
    <lineage>
        <taxon>Eukaryota</taxon>
        <taxon>Fungi</taxon>
        <taxon>Dikarya</taxon>
        <taxon>Basidiomycota</taxon>
        <taxon>Agaricomycotina</taxon>
        <taxon>Agaricomycetes</taxon>
        <taxon>Russulales</taxon>
        <taxon>Hericiaceae</taxon>
        <taxon>Hericium</taxon>
    </lineage>
</organism>